<name>A0A377JSA5_9HELI</name>
<keyword evidence="2" id="KW-1133">Transmembrane helix</keyword>
<evidence type="ECO:0000313" key="4">
    <source>
        <dbReference type="EMBL" id="STP10861.1"/>
    </source>
</evidence>
<feature type="compositionally biased region" description="Basic and acidic residues" evidence="1">
    <location>
        <begin position="92"/>
        <end position="107"/>
    </location>
</feature>
<accession>A0A377JSA5</accession>
<dbReference type="Proteomes" id="UP000255103">
    <property type="component" value="Unassembled WGS sequence"/>
</dbReference>
<feature type="compositionally biased region" description="Low complexity" evidence="1">
    <location>
        <begin position="178"/>
        <end position="221"/>
    </location>
</feature>
<feature type="domain" description="SPOR" evidence="3">
    <location>
        <begin position="248"/>
        <end position="325"/>
    </location>
</feature>
<dbReference type="Pfam" id="PF05036">
    <property type="entry name" value="SPOR"/>
    <property type="match status" value="1"/>
</dbReference>
<dbReference type="InterPro" id="IPR007730">
    <property type="entry name" value="SPOR-like_dom"/>
</dbReference>
<dbReference type="InterPro" id="IPR036680">
    <property type="entry name" value="SPOR-like_sf"/>
</dbReference>
<feature type="compositionally biased region" description="Polar residues" evidence="1">
    <location>
        <begin position="65"/>
        <end position="77"/>
    </location>
</feature>
<feature type="compositionally biased region" description="Low complexity" evidence="1">
    <location>
        <begin position="132"/>
        <end position="165"/>
    </location>
</feature>
<reference evidence="4 5" key="1">
    <citation type="submission" date="2018-06" db="EMBL/GenBank/DDBJ databases">
        <authorList>
            <consortium name="Pathogen Informatics"/>
            <person name="Doyle S."/>
        </authorList>
    </citation>
    <scope>NUCLEOTIDE SEQUENCE [LARGE SCALE GENOMIC DNA]</scope>
    <source>
        <strain evidence="4 5">NCTC12219</strain>
    </source>
</reference>
<dbReference type="AlphaFoldDB" id="A0A377JSA5"/>
<proteinExistence type="predicted"/>
<feature type="region of interest" description="Disordered" evidence="1">
    <location>
        <begin position="65"/>
        <end position="225"/>
    </location>
</feature>
<evidence type="ECO:0000256" key="1">
    <source>
        <dbReference type="SAM" id="MobiDB-lite"/>
    </source>
</evidence>
<evidence type="ECO:0000256" key="2">
    <source>
        <dbReference type="SAM" id="Phobius"/>
    </source>
</evidence>
<dbReference type="RefSeq" id="WP_115721604.1">
    <property type="nucleotide sequence ID" value="NZ_UGHX01000001.1"/>
</dbReference>
<sequence length="325" mass="35342">METKRELNDILINDDDLQQQNRTKKLMMMVGVAIIILCILIAVIFVITRGEEDLSEKTIADNNGLTSMGSTPIQEPQNGGFVNVPIDNNTGSDDRFQQILDDIRNRNGDSNNQVAHNTTQQPTAPSTPPLTTPTQNQPKPTQQTTQPKPTQQTNQNQPVLPNNTTSTKKPEPSKPAQTTSNATSTNATKKPEPAKSAPAPTQTQTQTQTPKPQPTQTATPTNSVANAFEGVATSPATTSPMDRSKNGQVATKGFYVQVGSFANKPSEEFLKKIGNYSYRVYAGTSSNGQQTTKYLIGPYNSRTEAARDLPNFKSLVADPVHFEVK</sequence>
<organism evidence="4 5">
    <name type="scientific">Helicobacter cinaedi</name>
    <dbReference type="NCBI Taxonomy" id="213"/>
    <lineage>
        <taxon>Bacteria</taxon>
        <taxon>Pseudomonadati</taxon>
        <taxon>Campylobacterota</taxon>
        <taxon>Epsilonproteobacteria</taxon>
        <taxon>Campylobacterales</taxon>
        <taxon>Helicobacteraceae</taxon>
        <taxon>Helicobacter</taxon>
    </lineage>
</organism>
<gene>
    <name evidence="4" type="ORF">NCTC12219_00742</name>
</gene>
<dbReference type="PROSITE" id="PS51724">
    <property type="entry name" value="SPOR"/>
    <property type="match status" value="1"/>
</dbReference>
<keyword evidence="2" id="KW-0472">Membrane</keyword>
<feature type="transmembrane region" description="Helical" evidence="2">
    <location>
        <begin position="26"/>
        <end position="47"/>
    </location>
</feature>
<dbReference type="SUPFAM" id="SSF110997">
    <property type="entry name" value="Sporulation related repeat"/>
    <property type="match status" value="1"/>
</dbReference>
<dbReference type="GO" id="GO:0042834">
    <property type="term" value="F:peptidoglycan binding"/>
    <property type="evidence" value="ECO:0007669"/>
    <property type="project" value="InterPro"/>
</dbReference>
<protein>
    <submittedName>
        <fullName evidence="4">Putative inner membrane protein</fullName>
    </submittedName>
</protein>
<evidence type="ECO:0000313" key="5">
    <source>
        <dbReference type="Proteomes" id="UP000255103"/>
    </source>
</evidence>
<dbReference type="EMBL" id="UGHX01000001">
    <property type="protein sequence ID" value="STP10861.1"/>
    <property type="molecule type" value="Genomic_DNA"/>
</dbReference>
<keyword evidence="2" id="KW-0812">Transmembrane</keyword>
<evidence type="ECO:0000259" key="3">
    <source>
        <dbReference type="PROSITE" id="PS51724"/>
    </source>
</evidence>